<reference evidence="1" key="1">
    <citation type="submission" date="2022-05" db="EMBL/GenBank/DDBJ databases">
        <title>Comparative genomics of Staphylococcus equorum isolates.</title>
        <authorList>
            <person name="Luelf R.H."/>
        </authorList>
    </citation>
    <scope>NUCLEOTIDE SEQUENCE</scope>
    <source>
        <strain evidence="1">TMW 2.2343</strain>
    </source>
</reference>
<comment type="caution">
    <text evidence="1">The sequence shown here is derived from an EMBL/GenBank/DDBJ whole genome shotgun (WGS) entry which is preliminary data.</text>
</comment>
<protein>
    <submittedName>
        <fullName evidence="1">Uncharacterized protein</fullName>
    </submittedName>
</protein>
<proteinExistence type="predicted"/>
<accession>A0A9X4LBV1</accession>
<sequence>MIEDPVCGLGRCHIVHLKNIFLIY</sequence>
<name>A0A9X4LBV1_9STAP</name>
<dbReference type="Proteomes" id="UP001152302">
    <property type="component" value="Unassembled WGS sequence"/>
</dbReference>
<organism evidence="1 2">
    <name type="scientific">Staphylococcus equorum</name>
    <dbReference type="NCBI Taxonomy" id="246432"/>
    <lineage>
        <taxon>Bacteria</taxon>
        <taxon>Bacillati</taxon>
        <taxon>Bacillota</taxon>
        <taxon>Bacilli</taxon>
        <taxon>Bacillales</taxon>
        <taxon>Staphylococcaceae</taxon>
        <taxon>Staphylococcus</taxon>
    </lineage>
</organism>
<dbReference type="EMBL" id="JAMBPX010000016">
    <property type="protein sequence ID" value="MDG0860645.1"/>
    <property type="molecule type" value="Genomic_DNA"/>
</dbReference>
<evidence type="ECO:0000313" key="1">
    <source>
        <dbReference type="EMBL" id="MDG0860645.1"/>
    </source>
</evidence>
<evidence type="ECO:0000313" key="2">
    <source>
        <dbReference type="Proteomes" id="UP001152302"/>
    </source>
</evidence>
<gene>
    <name evidence="1" type="ORF">M4L21_15195</name>
</gene>
<dbReference type="AlphaFoldDB" id="A0A9X4LBV1"/>